<sequence length="189" mass="22006">MSLNIYYLACYHDDLQIDELKFWDKTEANFNSLKTTLQYCLPYIRYFQIPSNEILKKIKLYNTILEKSNWDDILTKNLDPNTPVSKTSLILPNRTKITIQLPSRYPTNNVTPSTIILQQVTEISSSIIILQHLLLKGSRDGFIGDTFHKLYDNIPGTIKGPWFGNDLGMRNDKETNPKEWNVTGWFSHY</sequence>
<dbReference type="Proteomes" id="UP000266673">
    <property type="component" value="Unassembled WGS sequence"/>
</dbReference>
<proteinExistence type="predicted"/>
<reference evidence="1 2" key="1">
    <citation type="submission" date="2018-06" db="EMBL/GenBank/DDBJ databases">
        <title>Comparative genomics reveals the genomic features of Rhizophagus irregularis, R. cerebriforme, R. diaphanum and Gigaspora rosea, and their symbiotic lifestyle signature.</title>
        <authorList>
            <person name="Morin E."/>
            <person name="San Clemente H."/>
            <person name="Chen E.C.H."/>
            <person name="De La Providencia I."/>
            <person name="Hainaut M."/>
            <person name="Kuo A."/>
            <person name="Kohler A."/>
            <person name="Murat C."/>
            <person name="Tang N."/>
            <person name="Roy S."/>
            <person name="Loubradou J."/>
            <person name="Henrissat B."/>
            <person name="Grigoriev I.V."/>
            <person name="Corradi N."/>
            <person name="Roux C."/>
            <person name="Martin F.M."/>
        </authorList>
    </citation>
    <scope>NUCLEOTIDE SEQUENCE [LARGE SCALE GENOMIC DNA]</scope>
    <source>
        <strain evidence="1 2">DAOM 194757</strain>
    </source>
</reference>
<name>A0A397UDR9_9GLOM</name>
<comment type="caution">
    <text evidence="1">The sequence shown here is derived from an EMBL/GenBank/DDBJ whole genome shotgun (WGS) entry which is preliminary data.</text>
</comment>
<gene>
    <name evidence="1" type="ORF">C2G38_2112806</name>
</gene>
<dbReference type="OrthoDB" id="25620at2759"/>
<accession>A0A397UDR9</accession>
<feature type="non-terminal residue" evidence="1">
    <location>
        <position position="189"/>
    </location>
</feature>
<evidence type="ECO:0000313" key="2">
    <source>
        <dbReference type="Proteomes" id="UP000266673"/>
    </source>
</evidence>
<dbReference type="AlphaFoldDB" id="A0A397UDR9"/>
<evidence type="ECO:0000313" key="1">
    <source>
        <dbReference type="EMBL" id="RIB07761.1"/>
    </source>
</evidence>
<dbReference type="EMBL" id="QKWP01001603">
    <property type="protein sequence ID" value="RIB07761.1"/>
    <property type="molecule type" value="Genomic_DNA"/>
</dbReference>
<keyword evidence="2" id="KW-1185">Reference proteome</keyword>
<protein>
    <submittedName>
        <fullName evidence="1">Uncharacterized protein</fullName>
    </submittedName>
</protein>
<organism evidence="1 2">
    <name type="scientific">Gigaspora rosea</name>
    <dbReference type="NCBI Taxonomy" id="44941"/>
    <lineage>
        <taxon>Eukaryota</taxon>
        <taxon>Fungi</taxon>
        <taxon>Fungi incertae sedis</taxon>
        <taxon>Mucoromycota</taxon>
        <taxon>Glomeromycotina</taxon>
        <taxon>Glomeromycetes</taxon>
        <taxon>Diversisporales</taxon>
        <taxon>Gigasporaceae</taxon>
        <taxon>Gigaspora</taxon>
    </lineage>
</organism>